<evidence type="ECO:0000256" key="2">
    <source>
        <dbReference type="SAM" id="MobiDB-lite"/>
    </source>
</evidence>
<feature type="region of interest" description="Disordered" evidence="2">
    <location>
        <begin position="319"/>
        <end position="353"/>
    </location>
</feature>
<feature type="chain" id="PRO_5007872350" evidence="3">
    <location>
        <begin position="24"/>
        <end position="443"/>
    </location>
</feature>
<proteinExistence type="predicted"/>
<feature type="region of interest" description="Disordered" evidence="2">
    <location>
        <begin position="366"/>
        <end position="390"/>
    </location>
</feature>
<organism evidence="4 5">
    <name type="scientific">Sistotremastrum suecicum HHB10207 ss-3</name>
    <dbReference type="NCBI Taxonomy" id="1314776"/>
    <lineage>
        <taxon>Eukaryota</taxon>
        <taxon>Fungi</taxon>
        <taxon>Dikarya</taxon>
        <taxon>Basidiomycota</taxon>
        <taxon>Agaricomycotina</taxon>
        <taxon>Agaricomycetes</taxon>
        <taxon>Sistotremastrales</taxon>
        <taxon>Sistotremastraceae</taxon>
        <taxon>Sistotremastrum</taxon>
    </lineage>
</organism>
<sequence length="443" mass="48943">MTVSLPHRMTMVMPPLLTPVALSFLCISQLYNSFKASADKYNVFVIENTAVDLNSPVDVRTESVNHALFEGPASLRFVLGLFVAVIRYVSESSAGKWLLKIEDLVLYLHQEGALALSKTPLKTLSADLTENRILQDESILIILSLFVPLILRFIPKVLRHAGFSSSNWSQWELPRWLRITDLRSSLRKPVSAEDSTSPTPLVTPAVLSPTIIPTQSASPIDPSPAVVPSPTPHNLPTLLSRISHPSSAADREARNIRVLEHRASLAWELEQAQSRIHSLEHTIKNLSQERDELQEKLEISELENKALMLKLVIYERDREHAERGSGSVQSSSETEARSRHREGDGGVAAGEVRMSLMGRQGVDFGRVEGEESELSDSASNKSEDEVRNTTTSVRLGRLHDALLTNIEMCLPEPATDEPDSAGDFAPLVDRDTSPSDIDSIAEN</sequence>
<keyword evidence="1" id="KW-0175">Coiled coil</keyword>
<accession>A0A166DSW7</accession>
<dbReference type="Proteomes" id="UP000076798">
    <property type="component" value="Unassembled WGS sequence"/>
</dbReference>
<gene>
    <name evidence="4" type="ORF">SISSUDRAFT_712931</name>
</gene>
<name>A0A166DSW7_9AGAM</name>
<evidence type="ECO:0000256" key="3">
    <source>
        <dbReference type="SAM" id="SignalP"/>
    </source>
</evidence>
<reference evidence="4 5" key="1">
    <citation type="journal article" date="2016" name="Mol. Biol. Evol.">
        <title>Comparative Genomics of Early-Diverging Mushroom-Forming Fungi Provides Insights into the Origins of Lignocellulose Decay Capabilities.</title>
        <authorList>
            <person name="Nagy L.G."/>
            <person name="Riley R."/>
            <person name="Tritt A."/>
            <person name="Adam C."/>
            <person name="Daum C."/>
            <person name="Floudas D."/>
            <person name="Sun H."/>
            <person name="Yadav J.S."/>
            <person name="Pangilinan J."/>
            <person name="Larsson K.H."/>
            <person name="Matsuura K."/>
            <person name="Barry K."/>
            <person name="Labutti K."/>
            <person name="Kuo R."/>
            <person name="Ohm R.A."/>
            <person name="Bhattacharya S.S."/>
            <person name="Shirouzu T."/>
            <person name="Yoshinaga Y."/>
            <person name="Martin F.M."/>
            <person name="Grigoriev I.V."/>
            <person name="Hibbett D.S."/>
        </authorList>
    </citation>
    <scope>NUCLEOTIDE SEQUENCE [LARGE SCALE GENOMIC DNA]</scope>
    <source>
        <strain evidence="4 5">HHB10207 ss-3</strain>
    </source>
</reference>
<keyword evidence="3" id="KW-0732">Signal</keyword>
<feature type="signal peptide" evidence="3">
    <location>
        <begin position="1"/>
        <end position="23"/>
    </location>
</feature>
<protein>
    <submittedName>
        <fullName evidence="4">Uncharacterized protein</fullName>
    </submittedName>
</protein>
<evidence type="ECO:0000313" key="5">
    <source>
        <dbReference type="Proteomes" id="UP000076798"/>
    </source>
</evidence>
<keyword evidence="5" id="KW-1185">Reference proteome</keyword>
<dbReference type="EMBL" id="KV428056">
    <property type="protein sequence ID" value="KZT38857.1"/>
    <property type="molecule type" value="Genomic_DNA"/>
</dbReference>
<evidence type="ECO:0000313" key="4">
    <source>
        <dbReference type="EMBL" id="KZT38857.1"/>
    </source>
</evidence>
<dbReference type="AlphaFoldDB" id="A0A166DSW7"/>
<feature type="compositionally biased region" description="Basic and acidic residues" evidence="2">
    <location>
        <begin position="334"/>
        <end position="344"/>
    </location>
</feature>
<evidence type="ECO:0000256" key="1">
    <source>
        <dbReference type="SAM" id="Coils"/>
    </source>
</evidence>
<feature type="coiled-coil region" evidence="1">
    <location>
        <begin position="262"/>
        <end position="310"/>
    </location>
</feature>
<feature type="region of interest" description="Disordered" evidence="2">
    <location>
        <begin position="411"/>
        <end position="443"/>
    </location>
</feature>